<dbReference type="EMBL" id="QGQD01000057">
    <property type="protein sequence ID" value="TLD00262.1"/>
    <property type="molecule type" value="Genomic_DNA"/>
</dbReference>
<gene>
    <name evidence="1" type="ORF">DSM106044_02930</name>
</gene>
<dbReference type="STRING" id="180332.GCA_000797495_03601"/>
<name>A0A4U8Q5X6_9FIRM</name>
<organism evidence="1 2">
    <name type="scientific">Robinsoniella peoriensis</name>
    <dbReference type="NCBI Taxonomy" id="180332"/>
    <lineage>
        <taxon>Bacteria</taxon>
        <taxon>Bacillati</taxon>
        <taxon>Bacillota</taxon>
        <taxon>Clostridia</taxon>
        <taxon>Lachnospirales</taxon>
        <taxon>Lachnospiraceae</taxon>
        <taxon>Robinsoniella</taxon>
    </lineage>
</organism>
<dbReference type="AlphaFoldDB" id="A0A4U8Q5X6"/>
<dbReference type="OrthoDB" id="2047533at2"/>
<comment type="caution">
    <text evidence="1">The sequence shown here is derived from an EMBL/GenBank/DDBJ whole genome shotgun (WGS) entry which is preliminary data.</text>
</comment>
<evidence type="ECO:0000313" key="2">
    <source>
        <dbReference type="Proteomes" id="UP000306509"/>
    </source>
</evidence>
<accession>A0A4U8Q5X6</accession>
<keyword evidence="2" id="KW-1185">Reference proteome</keyword>
<dbReference type="RefSeq" id="WP_070043119.1">
    <property type="nucleotide sequence ID" value="NZ_CABMJZ010000140.1"/>
</dbReference>
<dbReference type="Proteomes" id="UP000306509">
    <property type="component" value="Unassembled WGS sequence"/>
</dbReference>
<reference evidence="1 2" key="1">
    <citation type="journal article" date="2019" name="Anaerobe">
        <title>Detection of Robinsoniella peoriensis in multiple bone samples of a trauma patient.</title>
        <authorList>
            <person name="Schrottner P."/>
            <person name="Hartwich K."/>
            <person name="Bunk B."/>
            <person name="Schober I."/>
            <person name="Helbig S."/>
            <person name="Rudolph W.W."/>
            <person name="Gunzer F."/>
        </authorList>
    </citation>
    <scope>NUCLEOTIDE SEQUENCE [LARGE SCALE GENOMIC DNA]</scope>
    <source>
        <strain evidence="1 2">DSM 106044</strain>
    </source>
</reference>
<sequence length="172" mass="19927" precursor="true">MMKKKKKHTFLNIGTSSILLVFVLLCLVTFAVLSIVNANMDYQLSKKNAEHTSAYYKADQKAKQILSEIDDILYSEYRSQTFSDPQSYYTRIIKVLSDKDTYTFDQDRPSPELHYAVPITDDQMLKVTLELNFPTQSGERFYRIITWNSESDGSWEPESNVPVFNGSFESEF</sequence>
<evidence type="ECO:0000313" key="1">
    <source>
        <dbReference type="EMBL" id="TLD00262.1"/>
    </source>
</evidence>
<proteinExistence type="predicted"/>
<protein>
    <submittedName>
        <fullName evidence="1">Uncharacterized protein</fullName>
    </submittedName>
</protein>